<gene>
    <name evidence="1" type="ORF">QYF61_015298</name>
</gene>
<evidence type="ECO:0000313" key="1">
    <source>
        <dbReference type="EMBL" id="KAK4831100.1"/>
    </source>
</evidence>
<reference evidence="1 2" key="1">
    <citation type="journal article" date="2023" name="J. Hered.">
        <title>Chromosome-level genome of the wood stork (Mycteria americana) provides insight into avian chromosome evolution.</title>
        <authorList>
            <person name="Flamio R. Jr."/>
            <person name="Ramstad K.M."/>
        </authorList>
    </citation>
    <scope>NUCLEOTIDE SEQUENCE [LARGE SCALE GENOMIC DNA]</scope>
    <source>
        <strain evidence="1">JAX WOST 10</strain>
    </source>
</reference>
<dbReference type="EMBL" id="JAUNZN010000001">
    <property type="protein sequence ID" value="KAK4831100.1"/>
    <property type="molecule type" value="Genomic_DNA"/>
</dbReference>
<dbReference type="AlphaFoldDB" id="A0AAN7PII0"/>
<keyword evidence="2" id="KW-1185">Reference proteome</keyword>
<dbReference type="Proteomes" id="UP001333110">
    <property type="component" value="Unassembled WGS sequence"/>
</dbReference>
<proteinExistence type="predicted"/>
<evidence type="ECO:0000313" key="2">
    <source>
        <dbReference type="Proteomes" id="UP001333110"/>
    </source>
</evidence>
<name>A0AAN7PII0_MYCAM</name>
<protein>
    <submittedName>
        <fullName evidence="1">Uncharacterized protein</fullName>
    </submittedName>
</protein>
<organism evidence="1 2">
    <name type="scientific">Mycteria americana</name>
    <name type="common">Wood stork</name>
    <dbReference type="NCBI Taxonomy" id="33587"/>
    <lineage>
        <taxon>Eukaryota</taxon>
        <taxon>Metazoa</taxon>
        <taxon>Chordata</taxon>
        <taxon>Craniata</taxon>
        <taxon>Vertebrata</taxon>
        <taxon>Euteleostomi</taxon>
        <taxon>Archelosauria</taxon>
        <taxon>Archosauria</taxon>
        <taxon>Dinosauria</taxon>
        <taxon>Saurischia</taxon>
        <taxon>Theropoda</taxon>
        <taxon>Coelurosauria</taxon>
        <taxon>Aves</taxon>
        <taxon>Neognathae</taxon>
        <taxon>Neoaves</taxon>
        <taxon>Aequornithes</taxon>
        <taxon>Ciconiiformes</taxon>
        <taxon>Ciconiidae</taxon>
        <taxon>Mycteria</taxon>
    </lineage>
</organism>
<comment type="caution">
    <text evidence="1">The sequence shown here is derived from an EMBL/GenBank/DDBJ whole genome shotgun (WGS) entry which is preliminary data.</text>
</comment>
<sequence length="193" mass="22200">MNGNKEHLRKVEAGVWLLREQLCRKGFGEPDGHFGLPNTKQTSINKRAAWRSTKVVSKLKYRCCKKRLSEWALFSLEKRRLWGDLVAAFLYYEKIIEKMEPGLHMLHGSTSLLLSWLLYLSDVGAAPDLFSQRPLLQPPLPKPCHANIMPIFKVSKKEDARNYRSRILVEATCKHLKDKKVIGSTLHSFTKAK</sequence>
<accession>A0AAN7PII0</accession>